<reference evidence="5 6" key="1">
    <citation type="submission" date="2022-08" db="EMBL/GenBank/DDBJ databases">
        <title>novel species in genus Aeromicrobium.</title>
        <authorList>
            <person name="Ye L."/>
        </authorList>
    </citation>
    <scope>NUCLEOTIDE SEQUENCE [LARGE SCALE GENOMIC DNA]</scope>
    <source>
        <strain evidence="6">zg-Y1379</strain>
    </source>
</reference>
<proteinExistence type="predicted"/>
<evidence type="ECO:0000256" key="1">
    <source>
        <dbReference type="ARBA" id="ARBA00004141"/>
    </source>
</evidence>
<sequence length="178" mass="19589">MTSLLAFTILVGLVGLERVAEMIVSRRNAEWSFARGGVESGQRHFPVMVALHTAFLVGMLVEAWWRRPDVPAALAWSMLAVVIACQAGRWWCIQALGRHWNTRVIIVPGTPPVRRGPYRVLSHPNYVVVVVEGVALPMVHDAWITAVVFTVLNAALLTVRLRVESAALRTLPVAQPAA</sequence>
<evidence type="ECO:0000256" key="2">
    <source>
        <dbReference type="ARBA" id="ARBA00022692"/>
    </source>
</evidence>
<name>A0ABY5MCN7_9ACTN</name>
<evidence type="ECO:0000256" key="3">
    <source>
        <dbReference type="ARBA" id="ARBA00022989"/>
    </source>
</evidence>
<dbReference type="EMBL" id="CP102173">
    <property type="protein sequence ID" value="UUP15227.1"/>
    <property type="molecule type" value="Genomic_DNA"/>
</dbReference>
<dbReference type="Pfam" id="PF04140">
    <property type="entry name" value="ICMT"/>
    <property type="match status" value="1"/>
</dbReference>
<dbReference type="Proteomes" id="UP001316184">
    <property type="component" value="Chromosome"/>
</dbReference>
<accession>A0ABY5MCN7</accession>
<evidence type="ECO:0000313" key="5">
    <source>
        <dbReference type="EMBL" id="UUP15227.1"/>
    </source>
</evidence>
<keyword evidence="6" id="KW-1185">Reference proteome</keyword>
<dbReference type="RefSeq" id="WP_232399281.1">
    <property type="nucleotide sequence ID" value="NZ_CP102173.1"/>
</dbReference>
<evidence type="ECO:0000313" key="6">
    <source>
        <dbReference type="Proteomes" id="UP001316184"/>
    </source>
</evidence>
<keyword evidence="4" id="KW-0472">Membrane</keyword>
<evidence type="ECO:0000256" key="4">
    <source>
        <dbReference type="ARBA" id="ARBA00023136"/>
    </source>
</evidence>
<dbReference type="InterPro" id="IPR007269">
    <property type="entry name" value="ICMT_MeTrfase"/>
</dbReference>
<evidence type="ECO:0008006" key="7">
    <source>
        <dbReference type="Google" id="ProtNLM"/>
    </source>
</evidence>
<organism evidence="5 6">
    <name type="scientific">Aeromicrobium wangtongii</name>
    <dbReference type="NCBI Taxonomy" id="2969247"/>
    <lineage>
        <taxon>Bacteria</taxon>
        <taxon>Bacillati</taxon>
        <taxon>Actinomycetota</taxon>
        <taxon>Actinomycetes</taxon>
        <taxon>Propionibacteriales</taxon>
        <taxon>Nocardioidaceae</taxon>
        <taxon>Aeromicrobium</taxon>
    </lineage>
</organism>
<keyword evidence="3" id="KW-1133">Transmembrane helix</keyword>
<keyword evidence="2" id="KW-0812">Transmembrane</keyword>
<dbReference type="Gene3D" id="1.20.120.1630">
    <property type="match status" value="1"/>
</dbReference>
<gene>
    <name evidence="5" type="ORF">NQV15_07930</name>
</gene>
<protein>
    <recommendedName>
        <fullName evidence="7">Alkylresorcinol O-methyltransferase</fullName>
    </recommendedName>
</protein>
<comment type="subcellular location">
    <subcellularLocation>
        <location evidence="1">Membrane</location>
        <topology evidence="1">Multi-pass membrane protein</topology>
    </subcellularLocation>
</comment>